<organism evidence="1 2">
    <name type="scientific">Hypholoma sublateritium (strain FD-334 SS-4)</name>
    <dbReference type="NCBI Taxonomy" id="945553"/>
    <lineage>
        <taxon>Eukaryota</taxon>
        <taxon>Fungi</taxon>
        <taxon>Dikarya</taxon>
        <taxon>Basidiomycota</taxon>
        <taxon>Agaricomycotina</taxon>
        <taxon>Agaricomycetes</taxon>
        <taxon>Agaricomycetidae</taxon>
        <taxon>Agaricales</taxon>
        <taxon>Agaricineae</taxon>
        <taxon>Strophariaceae</taxon>
        <taxon>Hypholoma</taxon>
    </lineage>
</organism>
<evidence type="ECO:0000313" key="1">
    <source>
        <dbReference type="EMBL" id="KJA14780.1"/>
    </source>
</evidence>
<accession>A0A0D2P2L2</accession>
<dbReference type="Proteomes" id="UP000054270">
    <property type="component" value="Unassembled WGS sequence"/>
</dbReference>
<gene>
    <name evidence="1" type="ORF">HYPSUDRAFT_416259</name>
</gene>
<reference evidence="2" key="1">
    <citation type="submission" date="2014-04" db="EMBL/GenBank/DDBJ databases">
        <title>Evolutionary Origins and Diversification of the Mycorrhizal Mutualists.</title>
        <authorList>
            <consortium name="DOE Joint Genome Institute"/>
            <consortium name="Mycorrhizal Genomics Consortium"/>
            <person name="Kohler A."/>
            <person name="Kuo A."/>
            <person name="Nagy L.G."/>
            <person name="Floudas D."/>
            <person name="Copeland A."/>
            <person name="Barry K.W."/>
            <person name="Cichocki N."/>
            <person name="Veneault-Fourrey C."/>
            <person name="LaButti K."/>
            <person name="Lindquist E.A."/>
            <person name="Lipzen A."/>
            <person name="Lundell T."/>
            <person name="Morin E."/>
            <person name="Murat C."/>
            <person name="Riley R."/>
            <person name="Ohm R."/>
            <person name="Sun H."/>
            <person name="Tunlid A."/>
            <person name="Henrissat B."/>
            <person name="Grigoriev I.V."/>
            <person name="Hibbett D.S."/>
            <person name="Martin F."/>
        </authorList>
    </citation>
    <scope>NUCLEOTIDE SEQUENCE [LARGE SCALE GENOMIC DNA]</scope>
    <source>
        <strain evidence="2">FD-334 SS-4</strain>
    </source>
</reference>
<proteinExistence type="predicted"/>
<feature type="non-terminal residue" evidence="1">
    <location>
        <position position="1"/>
    </location>
</feature>
<name>A0A0D2P2L2_HYPSF</name>
<dbReference type="EMBL" id="KN817665">
    <property type="protein sequence ID" value="KJA14780.1"/>
    <property type="molecule type" value="Genomic_DNA"/>
</dbReference>
<sequence length="75" mass="8223">SRILCTVLPGRVLSAAACSDALLTYTIPPCQRSRRRWYHTLFPRNLTPPHTPDRSRALLSIGAPAMISDPAHEAG</sequence>
<dbReference type="AlphaFoldDB" id="A0A0D2P2L2"/>
<evidence type="ECO:0000313" key="2">
    <source>
        <dbReference type="Proteomes" id="UP000054270"/>
    </source>
</evidence>
<keyword evidence="2" id="KW-1185">Reference proteome</keyword>
<protein>
    <submittedName>
        <fullName evidence="1">Uncharacterized protein</fullName>
    </submittedName>
</protein>